<comment type="caution">
    <text evidence="6">The sequence shown here is derived from an EMBL/GenBank/DDBJ whole genome shotgun (WGS) entry which is preliminary data.</text>
</comment>
<dbReference type="GO" id="GO:0003700">
    <property type="term" value="F:DNA-binding transcription factor activity"/>
    <property type="evidence" value="ECO:0007669"/>
    <property type="project" value="InterPro"/>
</dbReference>
<dbReference type="GO" id="GO:1901135">
    <property type="term" value="P:carbohydrate derivative metabolic process"/>
    <property type="evidence" value="ECO:0007669"/>
    <property type="project" value="InterPro"/>
</dbReference>
<keyword evidence="3" id="KW-0804">Transcription</keyword>
<accession>A0A268S5J9</accession>
<evidence type="ECO:0000256" key="2">
    <source>
        <dbReference type="ARBA" id="ARBA00023125"/>
    </source>
</evidence>
<dbReference type="InterPro" id="IPR046348">
    <property type="entry name" value="SIS_dom_sf"/>
</dbReference>
<feature type="domain" description="HTH rpiR-type" evidence="4">
    <location>
        <begin position="2"/>
        <end position="78"/>
    </location>
</feature>
<dbReference type="PANTHER" id="PTHR30514:SF1">
    <property type="entry name" value="HTH-TYPE TRANSCRIPTIONAL REGULATOR HEXR-RELATED"/>
    <property type="match status" value="1"/>
</dbReference>
<dbReference type="InterPro" id="IPR001347">
    <property type="entry name" value="SIS_dom"/>
</dbReference>
<organism evidence="6 7">
    <name type="scientific">Shouchella clausii</name>
    <name type="common">Alkalihalobacillus clausii</name>
    <dbReference type="NCBI Taxonomy" id="79880"/>
    <lineage>
        <taxon>Bacteria</taxon>
        <taxon>Bacillati</taxon>
        <taxon>Bacillota</taxon>
        <taxon>Bacilli</taxon>
        <taxon>Bacillales</taxon>
        <taxon>Bacillaceae</taxon>
        <taxon>Shouchella</taxon>
    </lineage>
</organism>
<proteinExistence type="predicted"/>
<evidence type="ECO:0000313" key="7">
    <source>
        <dbReference type="Proteomes" id="UP000216133"/>
    </source>
</evidence>
<dbReference type="PANTHER" id="PTHR30514">
    <property type="entry name" value="GLUCOKINASE"/>
    <property type="match status" value="1"/>
</dbReference>
<sequence length="282" mass="31376">MGSLLAQIEKELESLSEAEARIGQTILDSPSQIPSMTTKELSARAGVSEASVIRFCKKIGINSFRLFKMELMKDVTASKERLTDFSSLQEKDAPYDLFRRVTFTNKSAIELSLSSIDRKQLEAAVAALMTAKRIVFYGVGGSAAAAFDGSYKFTRIGYQASSSQDFHYNLSLIPYMEKGDIFVAISLSGKTQDVVELASFAKKQGVTVVAITKMERSPLYRLADITLCTPNVEEDFRIGTIASRMTQLNIIDTLYLSVFHEKDEDTITAFLKARDEALRLRR</sequence>
<dbReference type="InterPro" id="IPR036388">
    <property type="entry name" value="WH-like_DNA-bd_sf"/>
</dbReference>
<evidence type="ECO:0000256" key="3">
    <source>
        <dbReference type="ARBA" id="ARBA00023163"/>
    </source>
</evidence>
<dbReference type="Pfam" id="PF01380">
    <property type="entry name" value="SIS"/>
    <property type="match status" value="1"/>
</dbReference>
<evidence type="ECO:0000259" key="4">
    <source>
        <dbReference type="PROSITE" id="PS51071"/>
    </source>
</evidence>
<dbReference type="GO" id="GO:0097367">
    <property type="term" value="F:carbohydrate derivative binding"/>
    <property type="evidence" value="ECO:0007669"/>
    <property type="project" value="InterPro"/>
</dbReference>
<dbReference type="SUPFAM" id="SSF53697">
    <property type="entry name" value="SIS domain"/>
    <property type="match status" value="1"/>
</dbReference>
<evidence type="ECO:0000259" key="5">
    <source>
        <dbReference type="PROSITE" id="PS51464"/>
    </source>
</evidence>
<dbReference type="GeneID" id="86924349"/>
<dbReference type="InterPro" id="IPR000281">
    <property type="entry name" value="HTH_RpiR"/>
</dbReference>
<dbReference type="GO" id="GO:0003677">
    <property type="term" value="F:DNA binding"/>
    <property type="evidence" value="ECO:0007669"/>
    <property type="project" value="UniProtKB-KW"/>
</dbReference>
<dbReference type="RefSeq" id="WP_094424201.1">
    <property type="nucleotide sequence ID" value="NZ_CP019985.1"/>
</dbReference>
<dbReference type="Gene3D" id="1.10.10.10">
    <property type="entry name" value="Winged helix-like DNA-binding domain superfamily/Winged helix DNA-binding domain"/>
    <property type="match status" value="1"/>
</dbReference>
<dbReference type="InterPro" id="IPR047640">
    <property type="entry name" value="RpiR-like"/>
</dbReference>
<dbReference type="PROSITE" id="PS51464">
    <property type="entry name" value="SIS"/>
    <property type="match status" value="1"/>
</dbReference>
<dbReference type="SUPFAM" id="SSF46689">
    <property type="entry name" value="Homeodomain-like"/>
    <property type="match status" value="1"/>
</dbReference>
<evidence type="ECO:0000256" key="1">
    <source>
        <dbReference type="ARBA" id="ARBA00023015"/>
    </source>
</evidence>
<evidence type="ECO:0000313" key="6">
    <source>
        <dbReference type="EMBL" id="PAF27772.1"/>
    </source>
</evidence>
<dbReference type="EMBL" id="NPBS01000008">
    <property type="protein sequence ID" value="PAF27772.1"/>
    <property type="molecule type" value="Genomic_DNA"/>
</dbReference>
<dbReference type="CDD" id="cd05013">
    <property type="entry name" value="SIS_RpiR"/>
    <property type="match status" value="1"/>
</dbReference>
<dbReference type="PROSITE" id="PS51071">
    <property type="entry name" value="HTH_RPIR"/>
    <property type="match status" value="1"/>
</dbReference>
<dbReference type="AlphaFoldDB" id="A0A268S5J9"/>
<protein>
    <submittedName>
        <fullName evidence="6">MurR/RpiR family transcriptional regulator</fullName>
    </submittedName>
</protein>
<keyword evidence="1" id="KW-0805">Transcription regulation</keyword>
<feature type="domain" description="SIS" evidence="5">
    <location>
        <begin position="124"/>
        <end position="264"/>
    </location>
</feature>
<reference evidence="6 7" key="1">
    <citation type="submission" date="2017-07" db="EMBL/GenBank/DDBJ databases">
        <title>Isolation and whole genome analysis of endospore-forming bacteria from heroin.</title>
        <authorList>
            <person name="Kalinowski J."/>
            <person name="Ahrens B."/>
            <person name="Al-Dilaimi A."/>
            <person name="Winkler A."/>
            <person name="Wibberg D."/>
            <person name="Schleenbecker U."/>
            <person name="Ruckert C."/>
            <person name="Wolfel R."/>
            <person name="Grass G."/>
        </authorList>
    </citation>
    <scope>NUCLEOTIDE SEQUENCE [LARGE SCALE GENOMIC DNA]</scope>
    <source>
        <strain evidence="6 7">7523-2</strain>
    </source>
</reference>
<dbReference type="Pfam" id="PF01418">
    <property type="entry name" value="HTH_6"/>
    <property type="match status" value="1"/>
</dbReference>
<name>A0A268S5J9_SHOCL</name>
<gene>
    <name evidence="6" type="ORF">CHH61_01455</name>
</gene>
<dbReference type="InterPro" id="IPR009057">
    <property type="entry name" value="Homeodomain-like_sf"/>
</dbReference>
<dbReference type="Proteomes" id="UP000216133">
    <property type="component" value="Unassembled WGS sequence"/>
</dbReference>
<dbReference type="InterPro" id="IPR035472">
    <property type="entry name" value="RpiR-like_SIS"/>
</dbReference>
<dbReference type="Gene3D" id="3.40.50.10490">
    <property type="entry name" value="Glucose-6-phosphate isomerase like protein, domain 1"/>
    <property type="match status" value="1"/>
</dbReference>
<keyword evidence="2" id="KW-0238">DNA-binding</keyword>